<evidence type="ECO:0000256" key="1">
    <source>
        <dbReference type="ARBA" id="ARBA00004141"/>
    </source>
</evidence>
<feature type="transmembrane region" description="Helical" evidence="5">
    <location>
        <begin position="105"/>
        <end position="122"/>
    </location>
</feature>
<evidence type="ECO:0000256" key="4">
    <source>
        <dbReference type="ARBA" id="ARBA00023136"/>
    </source>
</evidence>
<comment type="caution">
    <text evidence="7">The sequence shown here is derived from an EMBL/GenBank/DDBJ whole genome shotgun (WGS) entry which is preliminary data.</text>
</comment>
<keyword evidence="4 5" id="KW-0472">Membrane</keyword>
<organism evidence="7 8">
    <name type="scientific">Byssochlamys spectabilis (strain No. 5 / NBRC 109023)</name>
    <name type="common">Paecilomyces variotii</name>
    <dbReference type="NCBI Taxonomy" id="1356009"/>
    <lineage>
        <taxon>Eukaryota</taxon>
        <taxon>Fungi</taxon>
        <taxon>Dikarya</taxon>
        <taxon>Ascomycota</taxon>
        <taxon>Pezizomycotina</taxon>
        <taxon>Eurotiomycetes</taxon>
        <taxon>Eurotiomycetidae</taxon>
        <taxon>Eurotiales</taxon>
        <taxon>Thermoascaceae</taxon>
        <taxon>Paecilomyces</taxon>
    </lineage>
</organism>
<feature type="transmembrane region" description="Helical" evidence="5">
    <location>
        <begin position="259"/>
        <end position="281"/>
    </location>
</feature>
<dbReference type="PANTHER" id="PTHR23514">
    <property type="entry name" value="BYPASS OF STOP CODON PROTEIN 6"/>
    <property type="match status" value="1"/>
</dbReference>
<dbReference type="Gene3D" id="1.20.1250.20">
    <property type="entry name" value="MFS general substrate transporter like domains"/>
    <property type="match status" value="1"/>
</dbReference>
<feature type="transmembrane region" description="Helical" evidence="5">
    <location>
        <begin position="383"/>
        <end position="407"/>
    </location>
</feature>
<dbReference type="OrthoDB" id="413079at2759"/>
<sequence length="802" mass="88864">MSSQTQTETFVLQTQVPGQSSVERQTVGQGLENHEPPEIKWFRPKIFSCGLSFFVAGFNDGSLGAIIPYMIRSYNIETNKVAIVYGTTFLGWFFAAFTNSYICRYLDLGGILCLGAAIQILGHALRTWLPPFPLYAVTFFLASLGQAYNDTHANTFVSSVKFAHRWLGFIHAMYMAGCLAGPFIATAIASRSLQTRWYLFYLVPLGLSVANLALIGTCFRDRLAPLTTTRQGRDNPTEPAISEKTATKEIKDTLRTPSVWLLSLFFFFFLGATITVGGWMVEYLIKVRNGDFGDMGYVPAGLYGGSFLGRLLLAEPTYRFGERRMILIYAVLCVGLQLVFWLAPNIITEAVAVSLMGFFSGPFFATGISAGSKIFPHEIKSSAIAFVFVLGQIGGSVFPAVTGIIAAQAGVRVLQPMLVGLVLTQNSDDRVICPHQIAQTADNLDNPYRKYILPLAHERIGLLCAVLGLSACHLGFLQNDALLTQTVAVEYQLRAIQALGEAIEKGNKATLDENEIDTILATIQILILHDICESGISLHGVHVAGAISILNQLVASDGLNRVSEKTTLFLGNLVWLDIIRAFSGVERLCHSRELREKVVSTCDKKFEMVNGCPRAIFSIIGRAFDYAKAHSLGEIPKHDYQTALESAKQELYAWKIDRDTYPSEDHRWQFVADAFRHACILRVLRLSDEHQPAESPEIQRSVTAILDAVSEIPSDCPLLELLVLPLFMAGADASSPFARHYVLIRIEDIKGRSHFQNPMPKNLLRKVWDARACQGANDNRNVPWMTFTCNPALERQHDFLII</sequence>
<dbReference type="AlphaFoldDB" id="V5I283"/>
<feature type="transmembrane region" description="Helical" evidence="5">
    <location>
        <begin position="128"/>
        <end position="145"/>
    </location>
</feature>
<dbReference type="Proteomes" id="UP000018001">
    <property type="component" value="Unassembled WGS sequence"/>
</dbReference>
<dbReference type="InterPro" id="IPR011701">
    <property type="entry name" value="MFS"/>
</dbReference>
<dbReference type="FunFam" id="1.20.1250.20:FF:000286">
    <property type="entry name" value="MFS efflux transporter"/>
    <property type="match status" value="1"/>
</dbReference>
<dbReference type="Pfam" id="PF11951">
    <property type="entry name" value="Fungal_trans_2"/>
    <property type="match status" value="1"/>
</dbReference>
<evidence type="ECO:0000256" key="3">
    <source>
        <dbReference type="ARBA" id="ARBA00022989"/>
    </source>
</evidence>
<accession>V5I283</accession>
<feature type="transmembrane region" description="Helical" evidence="5">
    <location>
        <begin position="166"/>
        <end position="185"/>
    </location>
</feature>
<dbReference type="EMBL" id="BAUL01000180">
    <property type="protein sequence ID" value="GAD96955.1"/>
    <property type="molecule type" value="Genomic_DNA"/>
</dbReference>
<dbReference type="InterPro" id="IPR036259">
    <property type="entry name" value="MFS_trans_sf"/>
</dbReference>
<feature type="domain" description="Major facilitator superfamily (MFS) profile" evidence="6">
    <location>
        <begin position="45"/>
        <end position="432"/>
    </location>
</feature>
<feature type="transmembrane region" description="Helical" evidence="5">
    <location>
        <begin position="325"/>
        <end position="344"/>
    </location>
</feature>
<dbReference type="InterPro" id="IPR051788">
    <property type="entry name" value="MFS_Transporter"/>
</dbReference>
<dbReference type="SUPFAM" id="SSF103473">
    <property type="entry name" value="MFS general substrate transporter"/>
    <property type="match status" value="1"/>
</dbReference>
<protein>
    <recommendedName>
        <fullName evidence="6">Major facilitator superfamily (MFS) profile domain-containing protein</fullName>
    </recommendedName>
</protein>
<feature type="transmembrane region" description="Helical" evidence="5">
    <location>
        <begin position="82"/>
        <end position="98"/>
    </location>
</feature>
<name>V5I283_BYSSN</name>
<evidence type="ECO:0000313" key="7">
    <source>
        <dbReference type="EMBL" id="GAD96955.1"/>
    </source>
</evidence>
<dbReference type="eggNOG" id="ENOG502QU6M">
    <property type="taxonomic scope" value="Eukaryota"/>
</dbReference>
<proteinExistence type="predicted"/>
<keyword evidence="8" id="KW-1185">Reference proteome</keyword>
<feature type="transmembrane region" description="Helical" evidence="5">
    <location>
        <begin position="46"/>
        <end position="70"/>
    </location>
</feature>
<dbReference type="GO" id="GO:0022857">
    <property type="term" value="F:transmembrane transporter activity"/>
    <property type="evidence" value="ECO:0007669"/>
    <property type="project" value="InterPro"/>
</dbReference>
<reference evidence="8" key="1">
    <citation type="journal article" date="2014" name="Genome Announc.">
        <title>Draft genome sequence of the formaldehyde-resistant fungus Byssochlamys spectabilis No. 5 (anamorph Paecilomyces variotii No. 5) (NBRC109023).</title>
        <authorList>
            <person name="Oka T."/>
            <person name="Ekino K."/>
            <person name="Fukuda K."/>
            <person name="Nomura Y."/>
        </authorList>
    </citation>
    <scope>NUCLEOTIDE SEQUENCE [LARGE SCALE GENOMIC DNA]</scope>
    <source>
        <strain evidence="8">No. 5 / NBRC 109023</strain>
    </source>
</reference>
<feature type="transmembrane region" description="Helical" evidence="5">
    <location>
        <begin position="197"/>
        <end position="219"/>
    </location>
</feature>
<dbReference type="HOGENOM" id="CLU_350895_0_0_1"/>
<dbReference type="InParanoid" id="V5I283"/>
<feature type="transmembrane region" description="Helical" evidence="5">
    <location>
        <begin position="296"/>
        <end position="313"/>
    </location>
</feature>
<gene>
    <name evidence="7" type="ORF">PVAR5_5623</name>
</gene>
<feature type="transmembrane region" description="Helical" evidence="5">
    <location>
        <begin position="350"/>
        <end position="371"/>
    </location>
</feature>
<evidence type="ECO:0000256" key="2">
    <source>
        <dbReference type="ARBA" id="ARBA00022692"/>
    </source>
</evidence>
<dbReference type="Pfam" id="PF07690">
    <property type="entry name" value="MFS_1"/>
    <property type="match status" value="2"/>
</dbReference>
<keyword evidence="3 5" id="KW-1133">Transmembrane helix</keyword>
<dbReference type="PROSITE" id="PS50850">
    <property type="entry name" value="MFS"/>
    <property type="match status" value="1"/>
</dbReference>
<dbReference type="PANTHER" id="PTHR23514:SF16">
    <property type="entry name" value="TRANSPORTER, PUTATIVE (AFU_ORTHOLOGUE AFUA_2G17270)-RELATED"/>
    <property type="match status" value="1"/>
</dbReference>
<dbReference type="GO" id="GO:0016020">
    <property type="term" value="C:membrane"/>
    <property type="evidence" value="ECO:0007669"/>
    <property type="project" value="UniProtKB-SubCell"/>
</dbReference>
<evidence type="ECO:0000313" key="8">
    <source>
        <dbReference type="Proteomes" id="UP000018001"/>
    </source>
</evidence>
<evidence type="ECO:0000259" key="6">
    <source>
        <dbReference type="PROSITE" id="PS50850"/>
    </source>
</evidence>
<comment type="subcellular location">
    <subcellularLocation>
        <location evidence="1">Membrane</location>
        <topology evidence="1">Multi-pass membrane protein</topology>
    </subcellularLocation>
</comment>
<keyword evidence="2 5" id="KW-0812">Transmembrane</keyword>
<dbReference type="InterPro" id="IPR021858">
    <property type="entry name" value="Fun_TF"/>
</dbReference>
<evidence type="ECO:0000256" key="5">
    <source>
        <dbReference type="SAM" id="Phobius"/>
    </source>
</evidence>
<dbReference type="InterPro" id="IPR020846">
    <property type="entry name" value="MFS_dom"/>
</dbReference>